<gene>
    <name evidence="1" type="ORF">YH65_11070</name>
</gene>
<organism evidence="1 2">
    <name type="scientific">Sulfurovum lithotrophicum</name>
    <dbReference type="NCBI Taxonomy" id="206403"/>
    <lineage>
        <taxon>Bacteria</taxon>
        <taxon>Pseudomonadati</taxon>
        <taxon>Campylobacterota</taxon>
        <taxon>Epsilonproteobacteria</taxon>
        <taxon>Campylobacterales</taxon>
        <taxon>Sulfurovaceae</taxon>
        <taxon>Sulfurovum</taxon>
    </lineage>
</organism>
<accession>A0A7U4M2V7</accession>
<dbReference type="Proteomes" id="UP000034444">
    <property type="component" value="Chromosome"/>
</dbReference>
<protein>
    <recommendedName>
        <fullName evidence="3">Single-stranded DNA-binding protein</fullName>
    </recommendedName>
</protein>
<name>A0A7U4M2V7_9BACT</name>
<dbReference type="AlphaFoldDB" id="A0A7U4M2V7"/>
<dbReference type="EMBL" id="CP011308">
    <property type="protein sequence ID" value="AKF25862.1"/>
    <property type="molecule type" value="Genomic_DNA"/>
</dbReference>
<sequence>MIYSLTGTIYEAIPQSYTNKETGEVKESVKVTIEQRYVDADGHRKLGVQEVTFPKEDEKVLRESLDKYITVSFQLKTFGEKSYMARDNSVPYLITDTHPFQAAEKKQKAA</sequence>
<dbReference type="KEGG" id="slh:YH65_11070"/>
<evidence type="ECO:0000313" key="2">
    <source>
        <dbReference type="Proteomes" id="UP000034444"/>
    </source>
</evidence>
<reference evidence="2" key="2">
    <citation type="journal article" date="2017" name="Stand. Genomic Sci.">
        <title>Complete genome sequence of the sulfur-oxidizing chemolithoautotrophic Sulfurovum lithotrophicum 42BKTT.</title>
        <authorList>
            <person name="Jeon W."/>
            <person name="Priscilla L."/>
            <person name="Park G."/>
            <person name="Lee H."/>
            <person name="Lee N."/>
            <person name="Lee D."/>
            <person name="Kwon H."/>
            <person name="Ahn I."/>
            <person name="Lee C."/>
            <person name="Lee H."/>
            <person name="Ahn J."/>
        </authorList>
    </citation>
    <scope>NUCLEOTIDE SEQUENCE [LARGE SCALE GENOMIC DNA]</scope>
    <source>
        <strain evidence="2">ATCC BAA-797 / 42BKT</strain>
    </source>
</reference>
<evidence type="ECO:0008006" key="3">
    <source>
        <dbReference type="Google" id="ProtNLM"/>
    </source>
</evidence>
<reference evidence="1 2" key="1">
    <citation type="submission" date="2015-04" db="EMBL/GenBank/DDBJ databases">
        <title>Complete genome sequence of Sulfurovum lithotrophicum ATCC BAA-797T.</title>
        <authorList>
            <person name="Ahn J."/>
            <person name="Park G."/>
            <person name="Jeon W."/>
            <person name="Jang Y."/>
            <person name="Jang M."/>
            <person name="Lee H."/>
            <person name="Lee H."/>
        </authorList>
    </citation>
    <scope>NUCLEOTIDE SEQUENCE [LARGE SCALE GENOMIC DNA]</scope>
    <source>
        <strain evidence="2">ATCC BAA-797 / 42BKT</strain>
    </source>
</reference>
<proteinExistence type="predicted"/>
<keyword evidence="2" id="KW-1185">Reference proteome</keyword>
<dbReference type="RefSeq" id="WP_046551911.1">
    <property type="nucleotide sequence ID" value="NZ_CP011308.1"/>
</dbReference>
<evidence type="ECO:0000313" key="1">
    <source>
        <dbReference type="EMBL" id="AKF25862.1"/>
    </source>
</evidence>